<dbReference type="SUPFAM" id="SSF55729">
    <property type="entry name" value="Acyl-CoA N-acyltransferases (Nat)"/>
    <property type="match status" value="1"/>
</dbReference>
<dbReference type="GO" id="GO:0008080">
    <property type="term" value="F:N-acetyltransferase activity"/>
    <property type="evidence" value="ECO:0007669"/>
    <property type="project" value="TreeGrafter"/>
</dbReference>
<dbReference type="AlphaFoldDB" id="A0A9P0FXQ3"/>
<name>A0A9P0FXQ3_CHRIL</name>
<organism evidence="1 2">
    <name type="scientific">Chrysodeixis includens</name>
    <name type="common">Soybean looper</name>
    <name type="synonym">Pseudoplusia includens</name>
    <dbReference type="NCBI Taxonomy" id="689277"/>
    <lineage>
        <taxon>Eukaryota</taxon>
        <taxon>Metazoa</taxon>
        <taxon>Ecdysozoa</taxon>
        <taxon>Arthropoda</taxon>
        <taxon>Hexapoda</taxon>
        <taxon>Insecta</taxon>
        <taxon>Pterygota</taxon>
        <taxon>Neoptera</taxon>
        <taxon>Endopterygota</taxon>
        <taxon>Lepidoptera</taxon>
        <taxon>Glossata</taxon>
        <taxon>Ditrysia</taxon>
        <taxon>Noctuoidea</taxon>
        <taxon>Noctuidae</taxon>
        <taxon>Plusiinae</taxon>
        <taxon>Chrysodeixis</taxon>
    </lineage>
</organism>
<evidence type="ECO:0008006" key="3">
    <source>
        <dbReference type="Google" id="ProtNLM"/>
    </source>
</evidence>
<dbReference type="PANTHER" id="PTHR20905:SF32">
    <property type="entry name" value="ARYLALKYLAMINE N-ACETYLTRANSFERASE-LIKE 7, ISOFORM A"/>
    <property type="match status" value="1"/>
</dbReference>
<dbReference type="OrthoDB" id="8113373at2759"/>
<accession>A0A9P0FXQ3</accession>
<reference evidence="1" key="1">
    <citation type="submission" date="2021-12" db="EMBL/GenBank/DDBJ databases">
        <authorList>
            <person name="King R."/>
        </authorList>
    </citation>
    <scope>NUCLEOTIDE SEQUENCE</scope>
</reference>
<gene>
    <name evidence="1" type="ORF">CINC_LOCUS9824</name>
</gene>
<dbReference type="Gene3D" id="3.40.630.30">
    <property type="match status" value="1"/>
</dbReference>
<dbReference type="PANTHER" id="PTHR20905">
    <property type="entry name" value="N-ACETYLTRANSFERASE-RELATED"/>
    <property type="match status" value="1"/>
</dbReference>
<evidence type="ECO:0000313" key="1">
    <source>
        <dbReference type="EMBL" id="CAH0601956.1"/>
    </source>
</evidence>
<dbReference type="Proteomes" id="UP001154114">
    <property type="component" value="Chromosome 30"/>
</dbReference>
<protein>
    <recommendedName>
        <fullName evidence="3">N-acetyltransferase domain-containing protein</fullName>
    </recommendedName>
</protein>
<sequence>MPFTRPSHIPFPTTWHRFSSPRGSLRVQDLTADLHESAMELLTTYFTRDEPPCKYIGIQKYPSALAELQKLWREPLKENLSLVCVEDNEDQPPKVVGVNVLTVICKGDKEEPFQTEDKIWAQLFGAVDLVSKGVDIFEMYGVDKYLTAYGLVVHPEWRGCRVGLELLKARIPLCKALDIKVTATVFTAGASQAVAKKAGFKDLFEISYQELAKKGFIFPGVEQDTKSSKLMALAIE</sequence>
<proteinExistence type="predicted"/>
<dbReference type="InterPro" id="IPR016181">
    <property type="entry name" value="Acyl_CoA_acyltransferase"/>
</dbReference>
<evidence type="ECO:0000313" key="2">
    <source>
        <dbReference type="Proteomes" id="UP001154114"/>
    </source>
</evidence>
<dbReference type="EMBL" id="LR824033">
    <property type="protein sequence ID" value="CAH0601956.1"/>
    <property type="molecule type" value="Genomic_DNA"/>
</dbReference>
<keyword evidence="2" id="KW-1185">Reference proteome</keyword>